<dbReference type="InterPro" id="IPR036278">
    <property type="entry name" value="Sialidase_sf"/>
</dbReference>
<evidence type="ECO:0000313" key="3">
    <source>
        <dbReference type="EMBL" id="SDN93229.1"/>
    </source>
</evidence>
<evidence type="ECO:0000313" key="4">
    <source>
        <dbReference type="Proteomes" id="UP000199651"/>
    </source>
</evidence>
<dbReference type="STRING" id="504798.SAMN05421871_103524"/>
<feature type="signal peptide" evidence="2">
    <location>
        <begin position="1"/>
        <end position="26"/>
    </location>
</feature>
<dbReference type="InterPro" id="IPR015943">
    <property type="entry name" value="WD40/YVTN_repeat-like_dom_sf"/>
</dbReference>
<reference evidence="4" key="1">
    <citation type="submission" date="2016-10" db="EMBL/GenBank/DDBJ databases">
        <authorList>
            <person name="Varghese N."/>
            <person name="Submissions S."/>
        </authorList>
    </citation>
    <scope>NUCLEOTIDE SEQUENCE [LARGE SCALE GENOMIC DNA]</scope>
    <source>
        <strain evidence="4">IBRC-M 10655</strain>
    </source>
</reference>
<dbReference type="RefSeq" id="WP_091574774.1">
    <property type="nucleotide sequence ID" value="NZ_FNDV01000003.1"/>
</dbReference>
<proteinExistence type="predicted"/>
<sequence length="616" mass="63574">MRSFSAILAAVLILPAGLLTATVAAAVPITPGGSAEVTVGSNDNLFSQNKQNEPGVAVNPVNPLILAAGANDNIDMEACNAGDDRTCPFTPGVGLSGVQFSTNGGLSWTQPTYTGYSARVTPSCLGQPDVAVGQPPAGDTGCVPDPAGPIGTLPNYTENGMVSNGDPELVFGPAPDESGDFSWANGQRLYYANIATPFPGNAGFRGAGAIAVSHTLDLTGAIAGDNAAWSDPVVVTRQNTALFSDKEQLWADNAETSPHFGNVYVCNVGFRGSAGSEPVLFSRSTDGGDTWTVRQLSEATNNSQTGGRQGCAIRTDSAGVVYVIWEGTSIPSGQGVFLLARSFNGGATFERARPIVAVEGIGQFDPAQGRFTIDGIAGARTNTFPSIDIANGAPSGADATDQILVTWSDDRAGTNAERAYVISSTTGGDTFSGVMDANDGADRANFPAIAISPDGTDAWLVYNAWLDPWRTETTSPRRVLGVVRHAQIAGGVLGPWTTVLRGPDGDGRASSANGLTSEFLGDYNYVVATDDAATAVWNDMRDGMVCPAINAYRQAFVEDVLAGDAAPIVADRPRDRASAGELPAAHSTALRPGPNNQCPSGFGGSSIYGGSFSDDD</sequence>
<keyword evidence="2" id="KW-0732">Signal</keyword>
<gene>
    <name evidence="3" type="ORF">SAMN05192558_101346</name>
</gene>
<dbReference type="Proteomes" id="UP000199651">
    <property type="component" value="Unassembled WGS sequence"/>
</dbReference>
<organism evidence="3 4">
    <name type="scientific">Actinokineospora alba</name>
    <dbReference type="NCBI Taxonomy" id="504798"/>
    <lineage>
        <taxon>Bacteria</taxon>
        <taxon>Bacillati</taxon>
        <taxon>Actinomycetota</taxon>
        <taxon>Actinomycetes</taxon>
        <taxon>Pseudonocardiales</taxon>
        <taxon>Pseudonocardiaceae</taxon>
        <taxon>Actinokineospora</taxon>
    </lineage>
</organism>
<dbReference type="AlphaFoldDB" id="A0A1H0FFN9"/>
<name>A0A1H0FFN9_9PSEU</name>
<accession>A0A1H0FFN9</accession>
<evidence type="ECO:0000256" key="1">
    <source>
        <dbReference type="SAM" id="MobiDB-lite"/>
    </source>
</evidence>
<dbReference type="Gene3D" id="2.130.10.10">
    <property type="entry name" value="YVTN repeat-like/Quinoprotein amine dehydrogenase"/>
    <property type="match status" value="1"/>
</dbReference>
<dbReference type="CDD" id="cd15482">
    <property type="entry name" value="Sialidase_non-viral"/>
    <property type="match status" value="1"/>
</dbReference>
<feature type="chain" id="PRO_5011512739" description="BNR repeat-like domain-containing protein" evidence="2">
    <location>
        <begin position="27"/>
        <end position="616"/>
    </location>
</feature>
<feature type="region of interest" description="Disordered" evidence="1">
    <location>
        <begin position="574"/>
        <end position="616"/>
    </location>
</feature>
<evidence type="ECO:0000256" key="2">
    <source>
        <dbReference type="SAM" id="SignalP"/>
    </source>
</evidence>
<dbReference type="OrthoDB" id="127969at2"/>
<evidence type="ECO:0008006" key="5">
    <source>
        <dbReference type="Google" id="ProtNLM"/>
    </source>
</evidence>
<dbReference type="EMBL" id="FNJB01000001">
    <property type="protein sequence ID" value="SDN93229.1"/>
    <property type="molecule type" value="Genomic_DNA"/>
</dbReference>
<protein>
    <recommendedName>
        <fullName evidence="5">BNR repeat-like domain-containing protein</fullName>
    </recommendedName>
</protein>
<keyword evidence="4" id="KW-1185">Reference proteome</keyword>
<dbReference type="SUPFAM" id="SSF50939">
    <property type="entry name" value="Sialidases"/>
    <property type="match status" value="1"/>
</dbReference>